<sequence>MIRFFKLFYCNMESPAEDLSGSENDRFISEALPNIHFMHKSKLLSTVASLGVETLADLSFLKEENLSILQPIKRRKLLIYIHSNAHLQKVINENKLDIYKLKEEWPILFGKVGMMVHYKRLTQVSLDQFQIIVQNQLQRLLQFMQTQQLKMQICIKLSLISIWQKKRLMQIQM</sequence>
<comment type="caution">
    <text evidence="1">The sequence shown here is derived from an EMBL/GenBank/DDBJ whole genome shotgun (WGS) entry which is preliminary data.</text>
</comment>
<accession>A0ABP0FHJ5</accession>
<gene>
    <name evidence="1" type="ORF">CVLEPA_LOCUS9382</name>
</gene>
<evidence type="ECO:0000313" key="1">
    <source>
        <dbReference type="EMBL" id="CAK8679119.1"/>
    </source>
</evidence>
<organism evidence="1 2">
    <name type="scientific">Clavelina lepadiformis</name>
    <name type="common">Light-bulb sea squirt</name>
    <name type="synonym">Ascidia lepadiformis</name>
    <dbReference type="NCBI Taxonomy" id="159417"/>
    <lineage>
        <taxon>Eukaryota</taxon>
        <taxon>Metazoa</taxon>
        <taxon>Chordata</taxon>
        <taxon>Tunicata</taxon>
        <taxon>Ascidiacea</taxon>
        <taxon>Aplousobranchia</taxon>
        <taxon>Clavelinidae</taxon>
        <taxon>Clavelina</taxon>
    </lineage>
</organism>
<reference evidence="1 2" key="1">
    <citation type="submission" date="2024-02" db="EMBL/GenBank/DDBJ databases">
        <authorList>
            <person name="Daric V."/>
            <person name="Darras S."/>
        </authorList>
    </citation>
    <scope>NUCLEOTIDE SEQUENCE [LARGE SCALE GENOMIC DNA]</scope>
</reference>
<protein>
    <submittedName>
        <fullName evidence="1">Uncharacterized protein</fullName>
    </submittedName>
</protein>
<proteinExistence type="predicted"/>
<keyword evidence="2" id="KW-1185">Reference proteome</keyword>
<dbReference type="EMBL" id="CAWYQH010000057">
    <property type="protein sequence ID" value="CAK8679119.1"/>
    <property type="molecule type" value="Genomic_DNA"/>
</dbReference>
<name>A0ABP0FHJ5_CLALP</name>
<dbReference type="Proteomes" id="UP001642483">
    <property type="component" value="Unassembled WGS sequence"/>
</dbReference>
<evidence type="ECO:0000313" key="2">
    <source>
        <dbReference type="Proteomes" id="UP001642483"/>
    </source>
</evidence>